<dbReference type="AlphaFoldDB" id="A0A0V0RID6"/>
<proteinExistence type="predicted"/>
<accession>A0A0V0RID6</accession>
<reference evidence="1 2" key="1">
    <citation type="submission" date="2015-01" db="EMBL/GenBank/DDBJ databases">
        <title>Evolution of Trichinella species and genotypes.</title>
        <authorList>
            <person name="Korhonen P.K."/>
            <person name="Edoardo P."/>
            <person name="Giuseppe L.R."/>
            <person name="Gasser R.B."/>
        </authorList>
    </citation>
    <scope>NUCLEOTIDE SEQUENCE [LARGE SCALE GENOMIC DNA]</scope>
    <source>
        <strain evidence="1">ISS37</strain>
    </source>
</reference>
<evidence type="ECO:0000313" key="2">
    <source>
        <dbReference type="Proteomes" id="UP000054630"/>
    </source>
</evidence>
<organism evidence="1 2">
    <name type="scientific">Trichinella nelsoni</name>
    <dbReference type="NCBI Taxonomy" id="6336"/>
    <lineage>
        <taxon>Eukaryota</taxon>
        <taxon>Metazoa</taxon>
        <taxon>Ecdysozoa</taxon>
        <taxon>Nematoda</taxon>
        <taxon>Enoplea</taxon>
        <taxon>Dorylaimia</taxon>
        <taxon>Trichinellida</taxon>
        <taxon>Trichinellidae</taxon>
        <taxon>Trichinella</taxon>
    </lineage>
</organism>
<keyword evidence="2" id="KW-1185">Reference proteome</keyword>
<evidence type="ECO:0000313" key="1">
    <source>
        <dbReference type="EMBL" id="KRX14210.1"/>
    </source>
</evidence>
<dbReference type="Proteomes" id="UP000054630">
    <property type="component" value="Unassembled WGS sequence"/>
</dbReference>
<sequence>MVTENHKGTSTSVFIPVTLALSIVSSLPTRSSWAGTLIASAKVSATFRKTAVLTGSADSPALNC</sequence>
<comment type="caution">
    <text evidence="1">The sequence shown here is derived from an EMBL/GenBank/DDBJ whole genome shotgun (WGS) entry which is preliminary data.</text>
</comment>
<gene>
    <name evidence="1" type="ORF">T07_14308</name>
</gene>
<name>A0A0V0RID6_9BILA</name>
<protein>
    <submittedName>
        <fullName evidence="1">Uncharacterized protein</fullName>
    </submittedName>
</protein>
<dbReference type="EMBL" id="JYDL01000167">
    <property type="protein sequence ID" value="KRX14210.1"/>
    <property type="molecule type" value="Genomic_DNA"/>
</dbReference>